<feature type="domain" description="EF-hand" evidence="5">
    <location>
        <begin position="90"/>
        <end position="118"/>
    </location>
</feature>
<dbReference type="SMART" id="SM00054">
    <property type="entry name" value="EFh"/>
    <property type="match status" value="3"/>
</dbReference>
<dbReference type="PANTHER" id="PTHR45942">
    <property type="entry name" value="PROTEIN PHOSPATASE 3 REGULATORY SUBUNIT B ALPHA ISOFORM TYPE 1"/>
    <property type="match status" value="1"/>
</dbReference>
<evidence type="ECO:0000256" key="2">
    <source>
        <dbReference type="ARBA" id="ARBA00022737"/>
    </source>
</evidence>
<reference evidence="6 7" key="1">
    <citation type="journal article" date="2023" name="Commun. Biol.">
        <title>Genome analysis of Parmales, the sister group of diatoms, reveals the evolutionary specialization of diatoms from phago-mixotrophs to photoautotrophs.</title>
        <authorList>
            <person name="Ban H."/>
            <person name="Sato S."/>
            <person name="Yoshikawa S."/>
            <person name="Yamada K."/>
            <person name="Nakamura Y."/>
            <person name="Ichinomiya M."/>
            <person name="Sato N."/>
            <person name="Blanc-Mathieu R."/>
            <person name="Endo H."/>
            <person name="Kuwata A."/>
            <person name="Ogata H."/>
        </authorList>
    </citation>
    <scope>NUCLEOTIDE SEQUENCE [LARGE SCALE GENOMIC DNA]</scope>
</reference>
<dbReference type="EMBL" id="BRYB01001313">
    <property type="protein sequence ID" value="GMI23002.1"/>
    <property type="molecule type" value="Genomic_DNA"/>
</dbReference>
<dbReference type="PROSITE" id="PS00018">
    <property type="entry name" value="EF_HAND_1"/>
    <property type="match status" value="2"/>
</dbReference>
<evidence type="ECO:0000256" key="3">
    <source>
        <dbReference type="ARBA" id="ARBA00022837"/>
    </source>
</evidence>
<evidence type="ECO:0000256" key="1">
    <source>
        <dbReference type="ARBA" id="ARBA00022723"/>
    </source>
</evidence>
<dbReference type="InterPro" id="IPR002048">
    <property type="entry name" value="EF_hand_dom"/>
</dbReference>
<dbReference type="SUPFAM" id="SSF47473">
    <property type="entry name" value="EF-hand"/>
    <property type="match status" value="1"/>
</dbReference>
<keyword evidence="2" id="KW-0677">Repeat</keyword>
<keyword evidence="7" id="KW-1185">Reference proteome</keyword>
<feature type="region of interest" description="Disordered" evidence="4">
    <location>
        <begin position="505"/>
        <end position="534"/>
    </location>
</feature>
<dbReference type="Proteomes" id="UP001165060">
    <property type="component" value="Unassembled WGS sequence"/>
</dbReference>
<keyword evidence="3" id="KW-0106">Calcium</keyword>
<protein>
    <recommendedName>
        <fullName evidence="5">EF-hand domain-containing protein</fullName>
    </recommendedName>
</protein>
<evidence type="ECO:0000259" key="5">
    <source>
        <dbReference type="PROSITE" id="PS50222"/>
    </source>
</evidence>
<accession>A0ABQ6MB50</accession>
<sequence>MSNPPRAQFLGLKESRFSERVFGILDLDESGALEFNEFVIGIWNFCTYDASLITKFAFDIFDVDALGKLQLAECEALLRMVYDEVDADPELMKKIDVDGDGEITIDEFSDLIRRHPQILQPAFDMQRALRMKCFGVKFWELATEKRKDYFANYDSLSNSSWESIQKILLIRSKEREEQAKREQEEFVAEGNERLNEHMDAKKEQYNEQQERRAHTLARIKAKELPEEVAERQKWELFAEAFENMKKNCPFEQLMWKVDERQNLWDLVDQLKEMHEVTLDAQQARDVALADGPDGDAKADAYLKTKAGKKKIRFDTTVFYAKDVHKAWAEGNAVQKMLAPMFHAEVEGQATFVAQAVRYLACGQKRALDQAYTEAKESTVKSYHKIEKNRQLDHYVDLREKSVNDFQLLAEEIIETVGTRNSHWEKLWDDKKEKHYVYHWKLGKSDNSDDPAVCEVCDVIIDPVDYKCFDCDTLRSKINQPKYKGRTPLEDLMEITYLKHNDNKVDMNQIGKGDENHDFEMEEEDDGSGGGMGRLLRKSKKYRKSFRKSYGGSKVHTMASGIGKSMTSKFGFGGGGGGEGEGGGGEGKGG</sequence>
<dbReference type="InterPro" id="IPR018247">
    <property type="entry name" value="EF_Hand_1_Ca_BS"/>
</dbReference>
<evidence type="ECO:0000313" key="6">
    <source>
        <dbReference type="EMBL" id="GMI23002.1"/>
    </source>
</evidence>
<gene>
    <name evidence="6" type="ORF">TeGR_g10082</name>
</gene>
<proteinExistence type="predicted"/>
<evidence type="ECO:0000256" key="4">
    <source>
        <dbReference type="SAM" id="MobiDB-lite"/>
    </source>
</evidence>
<name>A0ABQ6MB50_9STRA</name>
<dbReference type="PROSITE" id="PS50222">
    <property type="entry name" value="EF_HAND_2"/>
    <property type="match status" value="1"/>
</dbReference>
<dbReference type="CDD" id="cd00051">
    <property type="entry name" value="EFh"/>
    <property type="match status" value="1"/>
</dbReference>
<dbReference type="Gene3D" id="1.10.238.10">
    <property type="entry name" value="EF-hand"/>
    <property type="match status" value="1"/>
</dbReference>
<evidence type="ECO:0000313" key="7">
    <source>
        <dbReference type="Proteomes" id="UP001165060"/>
    </source>
</evidence>
<organism evidence="6 7">
    <name type="scientific">Tetraparma gracilis</name>
    <dbReference type="NCBI Taxonomy" id="2962635"/>
    <lineage>
        <taxon>Eukaryota</taxon>
        <taxon>Sar</taxon>
        <taxon>Stramenopiles</taxon>
        <taxon>Ochrophyta</taxon>
        <taxon>Bolidophyceae</taxon>
        <taxon>Parmales</taxon>
        <taxon>Triparmaceae</taxon>
        <taxon>Tetraparma</taxon>
    </lineage>
</organism>
<keyword evidence="1" id="KW-0479">Metal-binding</keyword>
<dbReference type="InterPro" id="IPR011992">
    <property type="entry name" value="EF-hand-dom_pair"/>
</dbReference>
<comment type="caution">
    <text evidence="6">The sequence shown here is derived from an EMBL/GenBank/DDBJ whole genome shotgun (WGS) entry which is preliminary data.</text>
</comment>
<feature type="region of interest" description="Disordered" evidence="4">
    <location>
        <begin position="563"/>
        <end position="589"/>
    </location>
</feature>
<feature type="compositionally biased region" description="Gly residues" evidence="4">
    <location>
        <begin position="570"/>
        <end position="589"/>
    </location>
</feature>